<dbReference type="AlphaFoldDB" id="J0LK25"/>
<dbReference type="OrthoDB" id="10520939at2759"/>
<reference evidence="3" key="1">
    <citation type="journal article" date="2012" name="Science">
        <title>The Paleozoic origin of enzymatic lignin decomposition reconstructed from 31 fungal genomes.</title>
        <authorList>
            <person name="Floudas D."/>
            <person name="Binder M."/>
            <person name="Riley R."/>
            <person name="Barry K."/>
            <person name="Blanchette R.A."/>
            <person name="Henrissat B."/>
            <person name="Martinez A.T."/>
            <person name="Otillar R."/>
            <person name="Spatafora J.W."/>
            <person name="Yadav J.S."/>
            <person name="Aerts A."/>
            <person name="Benoit I."/>
            <person name="Boyd A."/>
            <person name="Carlson A."/>
            <person name="Copeland A."/>
            <person name="Coutinho P.M."/>
            <person name="de Vries R.P."/>
            <person name="Ferreira P."/>
            <person name="Findley K."/>
            <person name="Foster B."/>
            <person name="Gaskell J."/>
            <person name="Glotzer D."/>
            <person name="Gorecki P."/>
            <person name="Heitman J."/>
            <person name="Hesse C."/>
            <person name="Hori C."/>
            <person name="Igarashi K."/>
            <person name="Jurgens J.A."/>
            <person name="Kallen N."/>
            <person name="Kersten P."/>
            <person name="Kohler A."/>
            <person name="Kuees U."/>
            <person name="Kumar T.K.A."/>
            <person name="Kuo A."/>
            <person name="LaButti K."/>
            <person name="Larrondo L.F."/>
            <person name="Lindquist E."/>
            <person name="Ling A."/>
            <person name="Lombard V."/>
            <person name="Lucas S."/>
            <person name="Lundell T."/>
            <person name="Martin R."/>
            <person name="McLaughlin D.J."/>
            <person name="Morgenstern I."/>
            <person name="Morin E."/>
            <person name="Murat C."/>
            <person name="Nagy L.G."/>
            <person name="Nolan M."/>
            <person name="Ohm R.A."/>
            <person name="Patyshakuliyeva A."/>
            <person name="Rokas A."/>
            <person name="Ruiz-Duenas F.J."/>
            <person name="Sabat G."/>
            <person name="Salamov A."/>
            <person name="Samejima M."/>
            <person name="Schmutz J."/>
            <person name="Slot J.C."/>
            <person name="St John F."/>
            <person name="Stenlid J."/>
            <person name="Sun H."/>
            <person name="Sun S."/>
            <person name="Syed K."/>
            <person name="Tsang A."/>
            <person name="Wiebenga A."/>
            <person name="Young D."/>
            <person name="Pisabarro A."/>
            <person name="Eastwood D.C."/>
            <person name="Martin F."/>
            <person name="Cullen D."/>
            <person name="Grigoriev I.V."/>
            <person name="Hibbett D.S."/>
        </authorList>
    </citation>
    <scope>NUCLEOTIDE SEQUENCE [LARGE SCALE GENOMIC DNA]</scope>
    <source>
        <strain evidence="3">TFB10046</strain>
    </source>
</reference>
<proteinExistence type="predicted"/>
<feature type="compositionally biased region" description="Pro residues" evidence="1">
    <location>
        <begin position="121"/>
        <end position="133"/>
    </location>
</feature>
<evidence type="ECO:0000313" key="2">
    <source>
        <dbReference type="EMBL" id="EJD41000.1"/>
    </source>
</evidence>
<gene>
    <name evidence="2" type="ORF">AURDEDRAFT_115685</name>
</gene>
<keyword evidence="3" id="KW-1185">Reference proteome</keyword>
<dbReference type="Proteomes" id="UP000006514">
    <property type="component" value="Unassembled WGS sequence"/>
</dbReference>
<evidence type="ECO:0000256" key="1">
    <source>
        <dbReference type="SAM" id="MobiDB-lite"/>
    </source>
</evidence>
<protein>
    <submittedName>
        <fullName evidence="2">Uncharacterized protein</fullName>
    </submittedName>
</protein>
<dbReference type="InParanoid" id="J0LK25"/>
<sequence>MRASPALVSAFKDARNAYADAIYAWWHASGPRERWDVPTELDYELVKLDPRVRAAERSLAAVDAQLSIEGRSVKVVTVRNDGSARRVMLEDTERIEAEWLAAQPSGGAVAGRKRRRKTAPTPDPAYFLPPEPPAAQEAPTPASTVSATNRTSPSVEVMTDHSATSPEPEDEDEGEGYKPNWRFKEPKRRRTAGS</sequence>
<feature type="compositionally biased region" description="Polar residues" evidence="1">
    <location>
        <begin position="143"/>
        <end position="154"/>
    </location>
</feature>
<evidence type="ECO:0000313" key="3">
    <source>
        <dbReference type="Proteomes" id="UP000006514"/>
    </source>
</evidence>
<accession>J0LK25</accession>
<dbReference type="KEGG" id="adl:AURDEDRAFT_115685"/>
<organism evidence="2 3">
    <name type="scientific">Auricularia subglabra (strain TFB-10046 / SS5)</name>
    <name type="common">White-rot fungus</name>
    <name type="synonym">Auricularia delicata (strain TFB10046)</name>
    <dbReference type="NCBI Taxonomy" id="717982"/>
    <lineage>
        <taxon>Eukaryota</taxon>
        <taxon>Fungi</taxon>
        <taxon>Dikarya</taxon>
        <taxon>Basidiomycota</taxon>
        <taxon>Agaricomycotina</taxon>
        <taxon>Agaricomycetes</taxon>
        <taxon>Auriculariales</taxon>
        <taxon>Auriculariaceae</taxon>
        <taxon>Auricularia</taxon>
    </lineage>
</organism>
<dbReference type="EMBL" id="JH687797">
    <property type="protein sequence ID" value="EJD41000.1"/>
    <property type="molecule type" value="Genomic_DNA"/>
</dbReference>
<feature type="compositionally biased region" description="Basic residues" evidence="1">
    <location>
        <begin position="185"/>
        <end position="194"/>
    </location>
</feature>
<feature type="region of interest" description="Disordered" evidence="1">
    <location>
        <begin position="104"/>
        <end position="194"/>
    </location>
</feature>
<name>J0LK25_AURST</name>